<dbReference type="PATRIC" id="fig|1938.3.peg.1616"/>
<evidence type="ECO:0000313" key="4">
    <source>
        <dbReference type="EMBL" id="KMS76230.1"/>
    </source>
</evidence>
<dbReference type="PROSITE" id="PS00012">
    <property type="entry name" value="PHOSPHOPANTETHEINE"/>
    <property type="match status" value="1"/>
</dbReference>
<sequence length="67" mass="7365">MLAALWEELLDLSPSSVGRNDDFFEIGGSSLSAIRLVVKLEKRVSLLDVTNSPVLSDLAAMLDDRKF</sequence>
<dbReference type="GO" id="GO:0031177">
    <property type="term" value="F:phosphopantetheine binding"/>
    <property type="evidence" value="ECO:0007669"/>
    <property type="project" value="TreeGrafter"/>
</dbReference>
<protein>
    <recommendedName>
        <fullName evidence="3">Carrier domain-containing protein</fullName>
    </recommendedName>
</protein>
<dbReference type="Proteomes" id="UP000037432">
    <property type="component" value="Unassembled WGS sequence"/>
</dbReference>
<feature type="domain" description="Carrier" evidence="3">
    <location>
        <begin position="1"/>
        <end position="67"/>
    </location>
</feature>
<comment type="caution">
    <text evidence="4">The sequence shown here is derived from an EMBL/GenBank/DDBJ whole genome shotgun (WGS) entry which is preliminary data.</text>
</comment>
<dbReference type="AlphaFoldDB" id="A0A0J8CE50"/>
<dbReference type="PROSITE" id="PS50075">
    <property type="entry name" value="CARRIER"/>
    <property type="match status" value="1"/>
</dbReference>
<organism evidence="4 5">
    <name type="scientific">Streptomyces viridochromogenes</name>
    <dbReference type="NCBI Taxonomy" id="1938"/>
    <lineage>
        <taxon>Bacteria</taxon>
        <taxon>Bacillati</taxon>
        <taxon>Actinomycetota</taxon>
        <taxon>Actinomycetes</taxon>
        <taxon>Kitasatosporales</taxon>
        <taxon>Streptomycetaceae</taxon>
        <taxon>Streptomyces</taxon>
    </lineage>
</organism>
<evidence type="ECO:0000256" key="2">
    <source>
        <dbReference type="ARBA" id="ARBA00022553"/>
    </source>
</evidence>
<dbReference type="PANTHER" id="PTHR45527">
    <property type="entry name" value="NONRIBOSOMAL PEPTIDE SYNTHETASE"/>
    <property type="match status" value="1"/>
</dbReference>
<evidence type="ECO:0000313" key="5">
    <source>
        <dbReference type="Proteomes" id="UP000037432"/>
    </source>
</evidence>
<dbReference type="InterPro" id="IPR009081">
    <property type="entry name" value="PP-bd_ACP"/>
</dbReference>
<dbReference type="InterPro" id="IPR006162">
    <property type="entry name" value="Ppantetheine_attach_site"/>
</dbReference>
<accession>A0A0J8CE50</accession>
<name>A0A0J8CE50_STRVR</name>
<dbReference type="GO" id="GO:0044550">
    <property type="term" value="P:secondary metabolite biosynthetic process"/>
    <property type="evidence" value="ECO:0007669"/>
    <property type="project" value="TreeGrafter"/>
</dbReference>
<evidence type="ECO:0000259" key="3">
    <source>
        <dbReference type="PROSITE" id="PS50075"/>
    </source>
</evidence>
<keyword evidence="2" id="KW-0597">Phosphoprotein</keyword>
<dbReference type="GO" id="GO:0005737">
    <property type="term" value="C:cytoplasm"/>
    <property type="evidence" value="ECO:0007669"/>
    <property type="project" value="TreeGrafter"/>
</dbReference>
<dbReference type="EMBL" id="LFNT01000004">
    <property type="protein sequence ID" value="KMS76230.1"/>
    <property type="molecule type" value="Genomic_DNA"/>
</dbReference>
<gene>
    <name evidence="4" type="ORF">ACM01_05835</name>
</gene>
<evidence type="ECO:0000256" key="1">
    <source>
        <dbReference type="ARBA" id="ARBA00022450"/>
    </source>
</evidence>
<dbReference type="Gene3D" id="1.10.1200.10">
    <property type="entry name" value="ACP-like"/>
    <property type="match status" value="1"/>
</dbReference>
<dbReference type="PANTHER" id="PTHR45527:SF1">
    <property type="entry name" value="FATTY ACID SYNTHASE"/>
    <property type="match status" value="1"/>
</dbReference>
<dbReference type="InterPro" id="IPR036736">
    <property type="entry name" value="ACP-like_sf"/>
</dbReference>
<keyword evidence="1" id="KW-0596">Phosphopantetheine</keyword>
<reference evidence="4 5" key="1">
    <citation type="submission" date="2015-06" db="EMBL/GenBank/DDBJ databases">
        <authorList>
            <person name="Ju K.-S."/>
            <person name="Doroghazi J.R."/>
            <person name="Metcalf W.W."/>
        </authorList>
    </citation>
    <scope>NUCLEOTIDE SEQUENCE [LARGE SCALE GENOMIC DNA]</scope>
    <source>
        <strain evidence="4 5">NRRL 3414</strain>
    </source>
</reference>
<proteinExistence type="predicted"/>
<dbReference type="GO" id="GO:0043041">
    <property type="term" value="P:amino acid activation for nonribosomal peptide biosynthetic process"/>
    <property type="evidence" value="ECO:0007669"/>
    <property type="project" value="TreeGrafter"/>
</dbReference>
<dbReference type="SUPFAM" id="SSF47336">
    <property type="entry name" value="ACP-like"/>
    <property type="match status" value="1"/>
</dbReference>
<dbReference type="Pfam" id="PF00550">
    <property type="entry name" value="PP-binding"/>
    <property type="match status" value="1"/>
</dbReference>